<proteinExistence type="inferred from homology"/>
<comment type="caution">
    <text evidence="3">The sequence shown here is derived from an EMBL/GenBank/DDBJ whole genome shotgun (WGS) entry which is preliminary data.</text>
</comment>
<gene>
    <name evidence="3" type="ORF">BKE30_14115</name>
</gene>
<protein>
    <recommendedName>
        <fullName evidence="5">Toxic anion resistance protein</fullName>
    </recommendedName>
</protein>
<evidence type="ECO:0000256" key="2">
    <source>
        <dbReference type="SAM" id="Coils"/>
    </source>
</evidence>
<dbReference type="InterPro" id="IPR008863">
    <property type="entry name" value="Toxic_anion-R_TelA"/>
</dbReference>
<comment type="similarity">
    <text evidence="1">Belongs to the TelA family.</text>
</comment>
<evidence type="ECO:0008006" key="5">
    <source>
        <dbReference type="Google" id="ProtNLM"/>
    </source>
</evidence>
<organism evidence="3 4">
    <name type="scientific">Alkanindiges hydrocarboniclasticus</name>
    <dbReference type="NCBI Taxonomy" id="1907941"/>
    <lineage>
        <taxon>Bacteria</taxon>
        <taxon>Pseudomonadati</taxon>
        <taxon>Pseudomonadota</taxon>
        <taxon>Gammaproteobacteria</taxon>
        <taxon>Moraxellales</taxon>
        <taxon>Moraxellaceae</taxon>
        <taxon>Alkanindiges</taxon>
    </lineage>
</organism>
<name>A0A1S8CQT6_9GAMM</name>
<dbReference type="STRING" id="1907941.BKE30_14115"/>
<evidence type="ECO:0000313" key="4">
    <source>
        <dbReference type="Proteomes" id="UP000192132"/>
    </source>
</evidence>
<keyword evidence="4" id="KW-1185">Reference proteome</keyword>
<keyword evidence="2" id="KW-0175">Coiled coil</keyword>
<sequence>MTNATLITRDQIEKIQDAAKKNQFTIQDADHEQILKIAESINPLDSKSIAGFGSNLNIQSKSNNSQLLEMVKNNDLSSIGKELTVIVSATQQDKTGQFIKSIPIIGTKLSHYYSSRNNLISRFESTQTQVQRLVENISIKYEELTKLVDVLENMYQDCIDEYKYLSIYIIAGEINLAEQQKQMKVLAALEQTPELKAQIADLVYLEGRLSKRITDFKIRQLVSTQTQEAIRILQGTNHLLIDKYEDIMVSTIPLWEQQLMLTVTTTQHKEAVETAKIINEGTNNMMKQFADNIRINAVETFKANTQTVVAPETIEYVSKQMQLVHQELAKSHKDAKIKQDQVEKQLLAVRDQESKIMIDVINDQN</sequence>
<dbReference type="RefSeq" id="WP_076879229.1">
    <property type="nucleotide sequence ID" value="NZ_MLCN01000047.1"/>
</dbReference>
<dbReference type="AlphaFoldDB" id="A0A1S8CQT6"/>
<feature type="coiled-coil region" evidence="2">
    <location>
        <begin position="134"/>
        <end position="161"/>
    </location>
</feature>
<evidence type="ECO:0000256" key="1">
    <source>
        <dbReference type="ARBA" id="ARBA00005541"/>
    </source>
</evidence>
<dbReference type="EMBL" id="MLCN01000047">
    <property type="protein sequence ID" value="ONG37693.1"/>
    <property type="molecule type" value="Genomic_DNA"/>
</dbReference>
<dbReference type="Pfam" id="PF05816">
    <property type="entry name" value="TelA"/>
    <property type="match status" value="1"/>
</dbReference>
<dbReference type="PANTHER" id="PTHR38432:SF1">
    <property type="entry name" value="TELA-LIKE PROTEIN SAOUHSC_01408"/>
    <property type="match status" value="1"/>
</dbReference>
<dbReference type="PANTHER" id="PTHR38432">
    <property type="entry name" value="TELA-LIKE PROTEIN SAOUHSC_01408"/>
    <property type="match status" value="1"/>
</dbReference>
<evidence type="ECO:0000313" key="3">
    <source>
        <dbReference type="EMBL" id="ONG37693.1"/>
    </source>
</evidence>
<dbReference type="OrthoDB" id="9768858at2"/>
<dbReference type="Proteomes" id="UP000192132">
    <property type="component" value="Unassembled WGS sequence"/>
</dbReference>
<accession>A0A1S8CQT6</accession>
<reference evidence="3 4" key="1">
    <citation type="submission" date="2016-10" db="EMBL/GenBank/DDBJ databases">
        <title>Draft Genome sequence of Alkanindiges sp. strain H1.</title>
        <authorList>
            <person name="Subhash Y."/>
            <person name="Lee S."/>
        </authorList>
    </citation>
    <scope>NUCLEOTIDE SEQUENCE [LARGE SCALE GENOMIC DNA]</scope>
    <source>
        <strain evidence="3 4">H1</strain>
    </source>
</reference>